<protein>
    <recommendedName>
        <fullName evidence="2">Cyclic nucleotide-binding domain-containing protein</fullName>
    </recommendedName>
</protein>
<dbReference type="Gene3D" id="2.60.120.10">
    <property type="entry name" value="Jelly Rolls"/>
    <property type="match status" value="1"/>
</dbReference>
<feature type="region of interest" description="Disordered" evidence="1">
    <location>
        <begin position="245"/>
        <end position="271"/>
    </location>
</feature>
<accession>A0A7S1DF75</accession>
<evidence type="ECO:0000313" key="3">
    <source>
        <dbReference type="EMBL" id="CAD8947067.1"/>
    </source>
</evidence>
<dbReference type="Pfam" id="PF00027">
    <property type="entry name" value="cNMP_binding"/>
    <property type="match status" value="1"/>
</dbReference>
<dbReference type="InterPro" id="IPR000595">
    <property type="entry name" value="cNMP-bd_dom"/>
</dbReference>
<evidence type="ECO:0000256" key="1">
    <source>
        <dbReference type="SAM" id="MobiDB-lite"/>
    </source>
</evidence>
<dbReference type="AlphaFoldDB" id="A0A7S1DF75"/>
<name>A0A7S1DF75_HEMAN</name>
<evidence type="ECO:0000259" key="2">
    <source>
        <dbReference type="PROSITE" id="PS50042"/>
    </source>
</evidence>
<feature type="domain" description="Cyclic nucleotide-binding" evidence="2">
    <location>
        <begin position="331"/>
        <end position="422"/>
    </location>
</feature>
<gene>
    <name evidence="3" type="ORF">HAND00432_LOCUS1585</name>
</gene>
<reference evidence="3" key="1">
    <citation type="submission" date="2021-01" db="EMBL/GenBank/DDBJ databases">
        <authorList>
            <person name="Corre E."/>
            <person name="Pelletier E."/>
            <person name="Niang G."/>
            <person name="Scheremetjew M."/>
            <person name="Finn R."/>
            <person name="Kale V."/>
            <person name="Holt S."/>
            <person name="Cochrane G."/>
            <person name="Meng A."/>
            <person name="Brown T."/>
            <person name="Cohen L."/>
        </authorList>
    </citation>
    <scope>NUCLEOTIDE SEQUENCE</scope>
    <source>
        <strain evidence="3">CCMP644</strain>
    </source>
</reference>
<proteinExistence type="predicted"/>
<sequence>MVVQRLWINEEPCGLVDPSIKGLSPKATSLLFEALARSLTSKFRRVVMILSMMANKKQDALVKPRLCNRNHTVDHAIKQAFPLLPVAEPLLAVATATVEVGKLLMGVTGKLALYPNYLVWTNSWNSKLRTSTSFILPLASVTDCFRTGSFLTVAVQCAEETKMHLPIDRPMVDVSSVFRGRGRGQNKQQRVSFTELFSVPNGEEVTVYLLMKTKSQCIELLRGIQKAKKAVAEVLGVKRIRSCGSDGEDREGTDGVVGRTGSEDAPSTQRVPSILQPEADADTDAERLLTANLVNEVFDDILTWDNACAIGKVFGYISATETPGEEEMEGLMQLFSQAKRERYVDHETVIHAGSTNRRLLHILRGHVTIRSNTGAVIARVGHGKTLGELTFFEVGNRGSGTRVVAEQNLSVLIIDYDMVEVITYLHPKVGARFFRSLSLLSAERMIPYLEMDGSNSEEK</sequence>
<organism evidence="3">
    <name type="scientific">Hemiselmis andersenii</name>
    <name type="common">Cryptophyte alga</name>
    <dbReference type="NCBI Taxonomy" id="464988"/>
    <lineage>
        <taxon>Eukaryota</taxon>
        <taxon>Cryptophyceae</taxon>
        <taxon>Cryptomonadales</taxon>
        <taxon>Hemiselmidaceae</taxon>
        <taxon>Hemiselmis</taxon>
    </lineage>
</organism>
<dbReference type="InterPro" id="IPR018490">
    <property type="entry name" value="cNMP-bd_dom_sf"/>
</dbReference>
<dbReference type="InterPro" id="IPR014710">
    <property type="entry name" value="RmlC-like_jellyroll"/>
</dbReference>
<dbReference type="PROSITE" id="PS50042">
    <property type="entry name" value="CNMP_BINDING_3"/>
    <property type="match status" value="1"/>
</dbReference>
<dbReference type="SUPFAM" id="SSF51206">
    <property type="entry name" value="cAMP-binding domain-like"/>
    <property type="match status" value="1"/>
</dbReference>
<dbReference type="EMBL" id="HBFX01002613">
    <property type="protein sequence ID" value="CAD8947067.1"/>
    <property type="molecule type" value="Transcribed_RNA"/>
</dbReference>
<dbReference type="CDD" id="cd00038">
    <property type="entry name" value="CAP_ED"/>
    <property type="match status" value="1"/>
</dbReference>